<comment type="caution">
    <text evidence="2">The sequence shown here is derived from an EMBL/GenBank/DDBJ whole genome shotgun (WGS) entry which is preliminary data.</text>
</comment>
<accession>A0A9P4M9X5</accession>
<proteinExistence type="predicted"/>
<organism evidence="2 3">
    <name type="scientific">Rhizodiscina lignyota</name>
    <dbReference type="NCBI Taxonomy" id="1504668"/>
    <lineage>
        <taxon>Eukaryota</taxon>
        <taxon>Fungi</taxon>
        <taxon>Dikarya</taxon>
        <taxon>Ascomycota</taxon>
        <taxon>Pezizomycotina</taxon>
        <taxon>Dothideomycetes</taxon>
        <taxon>Pleosporomycetidae</taxon>
        <taxon>Aulographales</taxon>
        <taxon>Rhizodiscinaceae</taxon>
        <taxon>Rhizodiscina</taxon>
    </lineage>
</organism>
<dbReference type="EMBL" id="ML978122">
    <property type="protein sequence ID" value="KAF2102610.1"/>
    <property type="molecule type" value="Genomic_DNA"/>
</dbReference>
<keyword evidence="3" id="KW-1185">Reference proteome</keyword>
<evidence type="ECO:0000313" key="3">
    <source>
        <dbReference type="Proteomes" id="UP000799772"/>
    </source>
</evidence>
<protein>
    <submittedName>
        <fullName evidence="2">Uncharacterized protein</fullName>
    </submittedName>
</protein>
<reference evidence="2" key="1">
    <citation type="journal article" date="2020" name="Stud. Mycol.">
        <title>101 Dothideomycetes genomes: a test case for predicting lifestyles and emergence of pathogens.</title>
        <authorList>
            <person name="Haridas S."/>
            <person name="Albert R."/>
            <person name="Binder M."/>
            <person name="Bloem J."/>
            <person name="Labutti K."/>
            <person name="Salamov A."/>
            <person name="Andreopoulos B."/>
            <person name="Baker S."/>
            <person name="Barry K."/>
            <person name="Bills G."/>
            <person name="Bluhm B."/>
            <person name="Cannon C."/>
            <person name="Castanera R."/>
            <person name="Culley D."/>
            <person name="Daum C."/>
            <person name="Ezra D."/>
            <person name="Gonzalez J."/>
            <person name="Henrissat B."/>
            <person name="Kuo A."/>
            <person name="Liang C."/>
            <person name="Lipzen A."/>
            <person name="Lutzoni F."/>
            <person name="Magnuson J."/>
            <person name="Mondo S."/>
            <person name="Nolan M."/>
            <person name="Ohm R."/>
            <person name="Pangilinan J."/>
            <person name="Park H.-J."/>
            <person name="Ramirez L."/>
            <person name="Alfaro M."/>
            <person name="Sun H."/>
            <person name="Tritt A."/>
            <person name="Yoshinaga Y."/>
            <person name="Zwiers L.-H."/>
            <person name="Turgeon B."/>
            <person name="Goodwin S."/>
            <person name="Spatafora J."/>
            <person name="Crous P."/>
            <person name="Grigoriev I."/>
        </authorList>
    </citation>
    <scope>NUCLEOTIDE SEQUENCE</scope>
    <source>
        <strain evidence="2">CBS 133067</strain>
    </source>
</reference>
<evidence type="ECO:0000256" key="1">
    <source>
        <dbReference type="SAM" id="MobiDB-lite"/>
    </source>
</evidence>
<feature type="compositionally biased region" description="Polar residues" evidence="1">
    <location>
        <begin position="182"/>
        <end position="191"/>
    </location>
</feature>
<dbReference type="Proteomes" id="UP000799772">
    <property type="component" value="Unassembled WGS sequence"/>
</dbReference>
<feature type="region of interest" description="Disordered" evidence="1">
    <location>
        <begin position="167"/>
        <end position="191"/>
    </location>
</feature>
<sequence length="308" mass="32857">MDLARRPSERVGVQASVPLRPESYEPRPKEMAFRSQDPFRDLARHTLDAGKHSAAPQPAFRAGCIGALTAWALVSALEIALRDAALAGPNLIFLQHTLPDASNNRAYPAKCAACGRAIRRVAVNTRVAHAAGGGLGDQTHSRAAVLLFLLPWTWNWSVRRAHGKARDAAAGPSMPPAAASSTSRHSAQGERISTTVAPLQPGCVARNRAGEALGASQIRDTATLPHRSILHTRSRLFSLPCVDHGGRVAEAGQIRAAGAASALLQRHYSLLLHAECRRGKSSCTPREQMPQRSARRCGAIVTGSRADV</sequence>
<evidence type="ECO:0000313" key="2">
    <source>
        <dbReference type="EMBL" id="KAF2102610.1"/>
    </source>
</evidence>
<gene>
    <name evidence="2" type="ORF">NA57DRAFT_52171</name>
</gene>
<dbReference type="AlphaFoldDB" id="A0A9P4M9X5"/>
<feature type="region of interest" description="Disordered" evidence="1">
    <location>
        <begin position="1"/>
        <end position="29"/>
    </location>
</feature>
<feature type="compositionally biased region" description="Low complexity" evidence="1">
    <location>
        <begin position="168"/>
        <end position="181"/>
    </location>
</feature>
<name>A0A9P4M9X5_9PEZI</name>